<dbReference type="GO" id="GO:0006509">
    <property type="term" value="P:membrane protein ectodomain proteolysis"/>
    <property type="evidence" value="ECO:0007669"/>
    <property type="project" value="TreeGrafter"/>
</dbReference>
<organism evidence="6 7">
    <name type="scientific">Flavobacterium endophyticum</name>
    <dbReference type="NCBI Taxonomy" id="1540163"/>
    <lineage>
        <taxon>Bacteria</taxon>
        <taxon>Pseudomonadati</taxon>
        <taxon>Bacteroidota</taxon>
        <taxon>Flavobacteriia</taxon>
        <taxon>Flavobacteriales</taxon>
        <taxon>Flavobacteriaceae</taxon>
        <taxon>Flavobacterium</taxon>
    </lineage>
</organism>
<dbReference type="Gene3D" id="3.40.390.10">
    <property type="entry name" value="Collagenase (Catalytic Domain)"/>
    <property type="match status" value="1"/>
</dbReference>
<dbReference type="InterPro" id="IPR013783">
    <property type="entry name" value="Ig-like_fold"/>
</dbReference>
<dbReference type="InterPro" id="IPR024079">
    <property type="entry name" value="MetalloPept_cat_dom_sf"/>
</dbReference>
<evidence type="ECO:0000256" key="3">
    <source>
        <dbReference type="ARBA" id="ARBA00022801"/>
    </source>
</evidence>
<dbReference type="InterPro" id="IPR002884">
    <property type="entry name" value="P_dom"/>
</dbReference>
<feature type="signal peptide" evidence="4">
    <location>
        <begin position="1"/>
        <end position="19"/>
    </location>
</feature>
<comment type="caution">
    <text evidence="6">The sequence shown here is derived from an EMBL/GenBank/DDBJ whole genome shotgun (WGS) entry which is preliminary data.</text>
</comment>
<dbReference type="Gene3D" id="2.60.120.260">
    <property type="entry name" value="Galactose-binding domain-like"/>
    <property type="match status" value="1"/>
</dbReference>
<dbReference type="AlphaFoldDB" id="A0A495MKW3"/>
<dbReference type="PROSITE" id="PS51829">
    <property type="entry name" value="P_HOMO_B"/>
    <property type="match status" value="1"/>
</dbReference>
<dbReference type="Proteomes" id="UP000277579">
    <property type="component" value="Unassembled WGS sequence"/>
</dbReference>
<dbReference type="Pfam" id="PF13583">
    <property type="entry name" value="Reprolysin_4"/>
    <property type="match status" value="1"/>
</dbReference>
<dbReference type="SUPFAM" id="SSF55486">
    <property type="entry name" value="Metalloproteases ('zincins'), catalytic domain"/>
    <property type="match status" value="1"/>
</dbReference>
<dbReference type="EMBL" id="RBLC01000001">
    <property type="protein sequence ID" value="RKS26601.1"/>
    <property type="molecule type" value="Genomic_DNA"/>
</dbReference>
<dbReference type="InterPro" id="IPR008979">
    <property type="entry name" value="Galactose-bd-like_sf"/>
</dbReference>
<dbReference type="GO" id="GO:0004252">
    <property type="term" value="F:serine-type endopeptidase activity"/>
    <property type="evidence" value="ECO:0007669"/>
    <property type="project" value="InterPro"/>
</dbReference>
<dbReference type="Gene3D" id="2.60.40.10">
    <property type="entry name" value="Immunoglobulins"/>
    <property type="match status" value="1"/>
</dbReference>
<dbReference type="GO" id="GO:0008237">
    <property type="term" value="F:metallopeptidase activity"/>
    <property type="evidence" value="ECO:0007669"/>
    <property type="project" value="InterPro"/>
</dbReference>
<sequence length="888" mass="95664">MKKNLLLLIFVFAFSVGYAQSPLWTKASAGSLNALEKADRSTMPKEYQIYKLDVSRLKTQLQAAPSRENMGTSDVVIAFPNAEGKFENYRIYQSSVMEKELAARHSEIQSYVGQGIDNPNATIHFSTTIFGVHAMIMSDKGTKYIDPYTKDLNNYIVYNRSSVSSTRSFECGTTEDALEGRGHEFSNAAFANDGTFRTYRLAMACTIEYAAFHVNAAVAAGTLSPTATLAQKKAAVLAAMAITVTRVNSVFERDMSLKLVLVATNENVIFVDADSFTNNPPVMINEMQAIVDANIGAANYDIGHGVCTSDNGIAQLGSVCGANKARGVTGQPNPVGDQFDIDYVIHEMGHQFGATHTQNNDCNRTATTAVEPGSASTIMGYAGICAPDVQNNSDAYFHTVSLTQMFSFVTTGGTCSVNVPNNNAAPVIPVLTNYTIPAGTPFVLRGSATDADGDALTYCWEQTNAGSTTDVPNATSTANPNFRSLSPTTSPNRYFPSLLNTYGTWEVLPTVAKTMSFALTVRDNRTPNGGQTARRNMTVTTSTASAPFTVTSQNVDGVSWTQGQTQTITWNVGATTAAPFNTANVNILLSTDGGQTYSTLLANTPNDGSEAITVPNTAAPFCRIMVEAVGNIYYALNSRPFAIGYTIENVCTTYTNSTVVAIPDGPNPNVSTPGPTLTSTINIPDTGNITDVNVRVNVTHQWIRDLISTVRHPDGTQVALGSRICNDQDGYNILFNDGSPNIVCAAPITSGTFRPTGALSTLNGKAMAGDWQLLINDYFQGDTGNLNLWSIEVCRQTAVLNTPNFGLKDFKIYPNPNNGTFNIQFDSDSSNEIKVGVHDMRGRQIFEKSYQNSGLFSQSLELNNTQAGIYLVTVQDGDKKEVKKIVIE</sequence>
<reference evidence="6 7" key="1">
    <citation type="submission" date="2018-10" db="EMBL/GenBank/DDBJ databases">
        <title>Genomic Encyclopedia of Archaeal and Bacterial Type Strains, Phase II (KMG-II): from individual species to whole genera.</title>
        <authorList>
            <person name="Goeker M."/>
        </authorList>
    </citation>
    <scope>NUCLEOTIDE SEQUENCE [LARGE SCALE GENOMIC DNA]</scope>
    <source>
        <strain evidence="6 7">DSM 29537</strain>
    </source>
</reference>
<feature type="domain" description="P/Homo B" evidence="5">
    <location>
        <begin position="649"/>
        <end position="800"/>
    </location>
</feature>
<gene>
    <name evidence="6" type="ORF">CLV94_1665</name>
</gene>
<evidence type="ECO:0000313" key="6">
    <source>
        <dbReference type="EMBL" id="RKS26601.1"/>
    </source>
</evidence>
<feature type="chain" id="PRO_5019810662" evidence="4">
    <location>
        <begin position="20"/>
        <end position="888"/>
    </location>
</feature>
<dbReference type="InterPro" id="IPR026444">
    <property type="entry name" value="Secre_tail"/>
</dbReference>
<protein>
    <submittedName>
        <fullName evidence="6">Putative secreted protein (Por secretion system target)</fullName>
    </submittedName>
</protein>
<keyword evidence="7" id="KW-1185">Reference proteome</keyword>
<evidence type="ECO:0000256" key="4">
    <source>
        <dbReference type="SAM" id="SignalP"/>
    </source>
</evidence>
<dbReference type="Pfam" id="PF18962">
    <property type="entry name" value="Por_Secre_tail"/>
    <property type="match status" value="1"/>
</dbReference>
<dbReference type="SUPFAM" id="SSF49785">
    <property type="entry name" value="Galactose-binding domain-like"/>
    <property type="match status" value="1"/>
</dbReference>
<dbReference type="NCBIfam" id="TIGR04183">
    <property type="entry name" value="Por_Secre_tail"/>
    <property type="match status" value="1"/>
</dbReference>
<evidence type="ECO:0000259" key="5">
    <source>
        <dbReference type="PROSITE" id="PS51829"/>
    </source>
</evidence>
<dbReference type="Pfam" id="PF01483">
    <property type="entry name" value="P_proprotein"/>
    <property type="match status" value="1"/>
</dbReference>
<proteinExistence type="predicted"/>
<keyword evidence="1" id="KW-0645">Protease</keyword>
<evidence type="ECO:0000256" key="1">
    <source>
        <dbReference type="ARBA" id="ARBA00022670"/>
    </source>
</evidence>
<dbReference type="PANTHER" id="PTHR11905:SF159">
    <property type="entry name" value="ADAM METALLOPROTEASE"/>
    <property type="match status" value="1"/>
</dbReference>
<name>A0A495MKW3_9FLAO</name>
<keyword evidence="3" id="KW-0378">Hydrolase</keyword>
<evidence type="ECO:0000313" key="7">
    <source>
        <dbReference type="Proteomes" id="UP000277579"/>
    </source>
</evidence>
<keyword evidence="2 4" id="KW-0732">Signal</keyword>
<dbReference type="OrthoDB" id="9792152at2"/>
<accession>A0A495MKW3</accession>
<dbReference type="RefSeq" id="WP_121375910.1">
    <property type="nucleotide sequence ID" value="NZ_RBLC01000001.1"/>
</dbReference>
<dbReference type="PANTHER" id="PTHR11905">
    <property type="entry name" value="ADAM A DISINTEGRIN AND METALLOPROTEASE DOMAIN"/>
    <property type="match status" value="1"/>
</dbReference>
<evidence type="ECO:0000256" key="2">
    <source>
        <dbReference type="ARBA" id="ARBA00022729"/>
    </source>
</evidence>